<comment type="caution">
    <text evidence="2">The sequence shown here is derived from an EMBL/GenBank/DDBJ whole genome shotgun (WGS) entry which is preliminary data.</text>
</comment>
<organism evidence="2 3">
    <name type="scientific">Pseudodesulfovibrio alkaliphilus</name>
    <dbReference type="NCBI Taxonomy" id="2661613"/>
    <lineage>
        <taxon>Bacteria</taxon>
        <taxon>Pseudomonadati</taxon>
        <taxon>Thermodesulfobacteriota</taxon>
        <taxon>Desulfovibrionia</taxon>
        <taxon>Desulfovibrionales</taxon>
        <taxon>Desulfovibrionaceae</taxon>
    </lineage>
</organism>
<keyword evidence="1" id="KW-0175">Coiled coil</keyword>
<evidence type="ECO:0000313" key="2">
    <source>
        <dbReference type="EMBL" id="MUM77661.1"/>
    </source>
</evidence>
<accession>A0A7K1KP38</accession>
<evidence type="ECO:0000313" key="3">
    <source>
        <dbReference type="Proteomes" id="UP000461162"/>
    </source>
</evidence>
<dbReference type="EMBL" id="WODC01000004">
    <property type="protein sequence ID" value="MUM77661.1"/>
    <property type="molecule type" value="Genomic_DNA"/>
</dbReference>
<dbReference type="Proteomes" id="UP000461162">
    <property type="component" value="Unassembled WGS sequence"/>
</dbReference>
<sequence>MSTRKLRAIYKQLTDSIDQSKDKALFEVKELKEDLNELQRYLSGRKKTTDLQPDDILRSAYEISSRLREMDERRAVLAGLECVAAESEALEYLGSRGARLLTRPAGWHFQTSTERFLLHENDPVEAAAQLRKLLAAGKRLKRPAKKKNSA</sequence>
<feature type="coiled-coil region" evidence="1">
    <location>
        <begin position="21"/>
        <end position="48"/>
    </location>
</feature>
<protein>
    <submittedName>
        <fullName evidence="2">Uncharacterized protein</fullName>
    </submittedName>
</protein>
<proteinExistence type="predicted"/>
<name>A0A7K1KP38_9BACT</name>
<dbReference type="RefSeq" id="WP_155933996.1">
    <property type="nucleotide sequence ID" value="NZ_WODC01000004.1"/>
</dbReference>
<evidence type="ECO:0000256" key="1">
    <source>
        <dbReference type="SAM" id="Coils"/>
    </source>
</evidence>
<gene>
    <name evidence="2" type="ORF">GKC30_08450</name>
</gene>
<dbReference type="AlphaFoldDB" id="A0A7K1KP38"/>
<keyword evidence="3" id="KW-1185">Reference proteome</keyword>
<reference evidence="2 3" key="1">
    <citation type="submission" date="2019-11" db="EMBL/GenBank/DDBJ databases">
        <title>Pseudodesulfovibrio alkaliphilus, sp. nov., an alkaliphilic sulfate-reducing bacteria from mud volcano of Taman peninsula, Russia.</title>
        <authorList>
            <person name="Frolova A."/>
            <person name="Merkel A.Y."/>
            <person name="Slobodkin A.I."/>
        </authorList>
    </citation>
    <scope>NUCLEOTIDE SEQUENCE [LARGE SCALE GENOMIC DNA]</scope>
    <source>
        <strain evidence="2 3">F-1</strain>
    </source>
</reference>